<dbReference type="AlphaFoldDB" id="A0A6N4Q936"/>
<reference evidence="1" key="1">
    <citation type="journal article" date="2019" name="PLoS Negl. Trop. Dis.">
        <title>Revisiting the worldwide diversity of Leptospira species in the environment.</title>
        <authorList>
            <person name="Vincent A.T."/>
            <person name="Schiettekatte O."/>
            <person name="Bourhy P."/>
            <person name="Veyrier F.J."/>
            <person name="Picardeau M."/>
        </authorList>
    </citation>
    <scope>NUCLEOTIDE SEQUENCE [LARGE SCALE GENOMIC DNA]</scope>
    <source>
        <strain evidence="1">201800293</strain>
    </source>
</reference>
<gene>
    <name evidence="1" type="ORF">EHQ18_14315</name>
</gene>
<proteinExistence type="predicted"/>
<dbReference type="PROSITE" id="PS51257">
    <property type="entry name" value="PROKAR_LIPOPROTEIN"/>
    <property type="match status" value="1"/>
</dbReference>
<name>A0A6N4Q936_9LEPT</name>
<dbReference type="Proteomes" id="UP000297239">
    <property type="component" value="Unassembled WGS sequence"/>
</dbReference>
<evidence type="ECO:0000313" key="1">
    <source>
        <dbReference type="EMBL" id="TGK67700.1"/>
    </source>
</evidence>
<comment type="caution">
    <text evidence="1">The sequence shown here is derived from an EMBL/GenBank/DDBJ whole genome shotgun (WGS) entry which is preliminary data.</text>
</comment>
<keyword evidence="2" id="KW-1185">Reference proteome</keyword>
<accession>A0A6N4Q936</accession>
<protein>
    <recommendedName>
        <fullName evidence="3">Lipoprotein</fullName>
    </recommendedName>
</protein>
<dbReference type="RefSeq" id="WP_135636111.1">
    <property type="nucleotide sequence ID" value="NZ_RQFE01000026.1"/>
</dbReference>
<evidence type="ECO:0000313" key="2">
    <source>
        <dbReference type="Proteomes" id="UP000297239"/>
    </source>
</evidence>
<organism evidence="1 2">
    <name type="scientific">Leptospira kanakyensis</name>
    <dbReference type="NCBI Taxonomy" id="2484968"/>
    <lineage>
        <taxon>Bacteria</taxon>
        <taxon>Pseudomonadati</taxon>
        <taxon>Spirochaetota</taxon>
        <taxon>Spirochaetia</taxon>
        <taxon>Leptospirales</taxon>
        <taxon>Leptospiraceae</taxon>
        <taxon>Leptospira</taxon>
    </lineage>
</organism>
<evidence type="ECO:0008006" key="3">
    <source>
        <dbReference type="Google" id="ProtNLM"/>
    </source>
</evidence>
<dbReference type="EMBL" id="RQFF01000032">
    <property type="protein sequence ID" value="TGK67700.1"/>
    <property type="molecule type" value="Genomic_DNA"/>
</dbReference>
<sequence>MEKIRMLKSIIFFSIFFSISCATVLTPKYSTIYIRSNEQKNGHVSCGEGEKKIYFSSPDIVKIESNKKCTIVIKIDNKEHILLIPKMYNPSLVGNYGSPGIIFFPIDFLTGYYKIPKDSIIELDNYKSYIDE</sequence>